<evidence type="ECO:0008006" key="3">
    <source>
        <dbReference type="Google" id="ProtNLM"/>
    </source>
</evidence>
<proteinExistence type="predicted"/>
<evidence type="ECO:0000313" key="1">
    <source>
        <dbReference type="EMBL" id="KAL0955873.1"/>
    </source>
</evidence>
<organism evidence="1 2">
    <name type="scientific">Hohenbuehelia grisea</name>
    <dbReference type="NCBI Taxonomy" id="104357"/>
    <lineage>
        <taxon>Eukaryota</taxon>
        <taxon>Fungi</taxon>
        <taxon>Dikarya</taxon>
        <taxon>Basidiomycota</taxon>
        <taxon>Agaricomycotina</taxon>
        <taxon>Agaricomycetes</taxon>
        <taxon>Agaricomycetidae</taxon>
        <taxon>Agaricales</taxon>
        <taxon>Pleurotineae</taxon>
        <taxon>Pleurotaceae</taxon>
        <taxon>Hohenbuehelia</taxon>
    </lineage>
</organism>
<dbReference type="Proteomes" id="UP001556367">
    <property type="component" value="Unassembled WGS sequence"/>
</dbReference>
<comment type="caution">
    <text evidence="1">The sequence shown here is derived from an EMBL/GenBank/DDBJ whole genome shotgun (WGS) entry which is preliminary data.</text>
</comment>
<evidence type="ECO:0000313" key="2">
    <source>
        <dbReference type="Proteomes" id="UP001556367"/>
    </source>
</evidence>
<gene>
    <name evidence="1" type="ORF">HGRIS_002072</name>
</gene>
<accession>A0ABR3JKF0</accession>
<sequence length="443" mass="50855">MSGYLNQPQTSIAPMKAPFSNLLPEILSDIYLLVYNDPVFPYHQTRRRSEVVFSHVSAHWRAVALSSPFLWRRVGIRSLFTLDQASKYLQRSKGCSIFVDIDLYYAEKHLNDIIALEHGIREMMFLLLVHLDRWISLEIETYSTYALQKTMSFLRNLTVPRLERLRLNCDDARNPPTGTALGPALGPFPGKFPLLRIVKVQTVTVPWPSLSGVTNVVVNIAHLTPRRFHLVPALSTLVALSIHTDTSLSFDGLQQEIELPCLETLHLQAWHMHLLLRLSMPHLISLCLDAPSSQSDLLEDPRPPLFPKLRYLTLAIDELSVCPELMYHAPNIEGLHLAFCSRGLWDYRHNPRLSHPLLDEPSAMCWGQLTCMVVRTISDSYELRDDIPELFTIYHEAGLPLNRLLVDREVYSMLGPLLPWMSVAILDSNNYEDPWWKMVQRDY</sequence>
<name>A0ABR3JKF0_9AGAR</name>
<protein>
    <recommendedName>
        <fullName evidence="3">F-box domain-containing protein</fullName>
    </recommendedName>
</protein>
<dbReference type="EMBL" id="JASNQZ010000006">
    <property type="protein sequence ID" value="KAL0955873.1"/>
    <property type="molecule type" value="Genomic_DNA"/>
</dbReference>
<keyword evidence="2" id="KW-1185">Reference proteome</keyword>
<dbReference type="SUPFAM" id="SSF52047">
    <property type="entry name" value="RNI-like"/>
    <property type="match status" value="1"/>
</dbReference>
<reference evidence="2" key="1">
    <citation type="submission" date="2024-06" db="EMBL/GenBank/DDBJ databases">
        <title>Multi-omics analyses provide insights into the biosynthesis of the anticancer antibiotic pleurotin in Hohenbuehelia grisea.</title>
        <authorList>
            <person name="Weaver J.A."/>
            <person name="Alberti F."/>
        </authorList>
    </citation>
    <scope>NUCLEOTIDE SEQUENCE [LARGE SCALE GENOMIC DNA]</scope>
    <source>
        <strain evidence="2">T-177</strain>
    </source>
</reference>